<organism evidence="1 2">
    <name type="scientific">Streptomyces capitiformicae</name>
    <dbReference type="NCBI Taxonomy" id="2014920"/>
    <lineage>
        <taxon>Bacteria</taxon>
        <taxon>Bacillati</taxon>
        <taxon>Actinomycetota</taxon>
        <taxon>Actinomycetes</taxon>
        <taxon>Kitasatosporales</taxon>
        <taxon>Streptomycetaceae</taxon>
        <taxon>Streptomyces</taxon>
    </lineage>
</organism>
<dbReference type="EMBL" id="BNAT01000002">
    <property type="protein sequence ID" value="GHH82061.1"/>
    <property type="molecule type" value="Genomic_DNA"/>
</dbReference>
<protein>
    <submittedName>
        <fullName evidence="1">Uncharacterized protein</fullName>
    </submittedName>
</protein>
<name>A0A919L484_9ACTN</name>
<comment type="caution">
    <text evidence="1">The sequence shown here is derived from an EMBL/GenBank/DDBJ whole genome shotgun (WGS) entry which is preliminary data.</text>
</comment>
<reference evidence="1" key="1">
    <citation type="journal article" date="2014" name="Int. J. Syst. Evol. Microbiol.">
        <title>Complete genome sequence of Corynebacterium casei LMG S-19264T (=DSM 44701T), isolated from a smear-ripened cheese.</title>
        <authorList>
            <consortium name="US DOE Joint Genome Institute (JGI-PGF)"/>
            <person name="Walter F."/>
            <person name="Albersmeier A."/>
            <person name="Kalinowski J."/>
            <person name="Ruckert C."/>
        </authorList>
    </citation>
    <scope>NUCLEOTIDE SEQUENCE</scope>
    <source>
        <strain evidence="1">CGMCC 4.7403</strain>
    </source>
</reference>
<evidence type="ECO:0000313" key="1">
    <source>
        <dbReference type="EMBL" id="GHH82061.1"/>
    </source>
</evidence>
<dbReference type="Proteomes" id="UP000603227">
    <property type="component" value="Unassembled WGS sequence"/>
</dbReference>
<sequence>MTEIDFEEAMNCLKLVLAIDAWTESQVILQRPINLDTAHRIDRLEVAEIRSAMERANAARGLQGAEVNWGTSFEVMVVRNATSIARMGFSIRAVEETSSFDENGLKFSIGDPSLEFSLSVLREIKEGNQARRANFLRTSRNRRDLQIYLSPDNVKEMIKPGAPLARGIVGAILPIITLKIESAKPRSDFREISEAFLFQLAYNFDVSYRVADNLEHLVSSGRVRRRGRAADAAMDAPRMTYKSDLVHHYQLAVSADSPMLQYLSYYHIAEHFFERVFNDDFVEQVRRKIADPAFSLKRAKDIQGVIKLISSTQRKVRDEGGVDEQRALNLVLEKYVDLPRLASELHAHDSDLLDYYKKQSPSFSENVTVDLANERESEVKSALAKRIYQTRNSLVHAKDGARPRYFPFVNDAELAREVPLLRFCAEHIIIENGKVI</sequence>
<keyword evidence="2" id="KW-1185">Reference proteome</keyword>
<accession>A0A919L484</accession>
<dbReference type="RefSeq" id="WP_189780728.1">
    <property type="nucleotide sequence ID" value="NZ_CP022161.1"/>
</dbReference>
<evidence type="ECO:0000313" key="2">
    <source>
        <dbReference type="Proteomes" id="UP000603227"/>
    </source>
</evidence>
<proteinExistence type="predicted"/>
<gene>
    <name evidence="1" type="ORF">GCM10017771_05230</name>
</gene>
<reference evidence="1" key="2">
    <citation type="submission" date="2020-09" db="EMBL/GenBank/DDBJ databases">
        <authorList>
            <person name="Sun Q."/>
            <person name="Zhou Y."/>
        </authorList>
    </citation>
    <scope>NUCLEOTIDE SEQUENCE</scope>
    <source>
        <strain evidence="1">CGMCC 4.7403</strain>
    </source>
</reference>
<dbReference type="AlphaFoldDB" id="A0A919L484"/>